<dbReference type="GO" id="GO:0060271">
    <property type="term" value="P:cilium assembly"/>
    <property type="evidence" value="ECO:0007669"/>
    <property type="project" value="TreeGrafter"/>
</dbReference>
<dbReference type="Pfam" id="PF23335">
    <property type="entry name" value="Beta-prop_IFT80_2nd"/>
    <property type="match status" value="1"/>
</dbReference>
<evidence type="ECO:0000259" key="5">
    <source>
        <dbReference type="Pfam" id="PF23335"/>
    </source>
</evidence>
<dbReference type="InterPro" id="IPR015943">
    <property type="entry name" value="WD40/YVTN_repeat-like_dom_sf"/>
</dbReference>
<dbReference type="InterPro" id="IPR056157">
    <property type="entry name" value="TPR_IFT80_172_dom"/>
</dbReference>
<evidence type="ECO:0000256" key="2">
    <source>
        <dbReference type="ARBA" id="ARBA00023069"/>
    </source>
</evidence>
<keyword evidence="2" id="KW-0969">Cilium</keyword>
<reference evidence="7" key="1">
    <citation type="submission" date="2020-09" db="EMBL/GenBank/DDBJ databases">
        <authorList>
            <person name="Kikuchi T."/>
        </authorList>
    </citation>
    <scope>NUCLEOTIDE SEQUENCE</scope>
    <source>
        <strain evidence="7">SH1</strain>
    </source>
</reference>
<dbReference type="SMART" id="SM00320">
    <property type="entry name" value="WD40"/>
    <property type="match status" value="5"/>
</dbReference>
<comment type="caution">
    <text evidence="7">The sequence shown here is derived from an EMBL/GenBank/DDBJ whole genome shotgun (WGS) entry which is preliminary data.</text>
</comment>
<dbReference type="SUPFAM" id="SSF50978">
    <property type="entry name" value="WD40 repeat-like"/>
    <property type="match status" value="1"/>
</dbReference>
<dbReference type="Pfam" id="PF23387">
    <property type="entry name" value="TPR_IFT80_172"/>
    <property type="match status" value="1"/>
</dbReference>
<dbReference type="GO" id="GO:0030992">
    <property type="term" value="C:intraciliary transport particle B"/>
    <property type="evidence" value="ECO:0007669"/>
    <property type="project" value="TreeGrafter"/>
</dbReference>
<evidence type="ECO:0000313" key="7">
    <source>
        <dbReference type="EMBL" id="CAD5229738.1"/>
    </source>
</evidence>
<dbReference type="EMBL" id="CAJFCW020000006">
    <property type="protein sequence ID" value="CAG9127227.1"/>
    <property type="molecule type" value="Genomic_DNA"/>
</dbReference>
<dbReference type="InterPro" id="IPR001680">
    <property type="entry name" value="WD40_rpt"/>
</dbReference>
<proteinExistence type="predicted"/>
<dbReference type="Gene3D" id="2.130.10.10">
    <property type="entry name" value="YVTN repeat-like/Quinoprotein amine dehydrogenase"/>
    <property type="match status" value="2"/>
</dbReference>
<feature type="repeat" description="WD" evidence="4">
    <location>
        <begin position="105"/>
        <end position="137"/>
    </location>
</feature>
<name>A0A811LRR8_9BILA</name>
<evidence type="ECO:0008006" key="9">
    <source>
        <dbReference type="Google" id="ProtNLM"/>
    </source>
</evidence>
<keyword evidence="4" id="KW-0853">WD repeat</keyword>
<feature type="domain" description="IFT80/172/WDR35 TPR" evidence="6">
    <location>
        <begin position="621"/>
        <end position="764"/>
    </location>
</feature>
<dbReference type="PANTHER" id="PTHR24098:SF0">
    <property type="entry name" value="OUTER SEGMENT 5"/>
    <property type="match status" value="1"/>
</dbReference>
<dbReference type="PROSITE" id="PS50294">
    <property type="entry name" value="WD_REPEATS_REGION"/>
    <property type="match status" value="1"/>
</dbReference>
<sequence>MKLRLLNEEVQSQDSNPTVGVGWLNNETAIYIGDDRKLMQWSSDTNQHHEISNYNSQSYPIQIDVLHRQVNTGAKANTAELILVATSDGKVQQVNGNTSKIDKTIDAHDGATLCVKWSHDGTGFLSAGEDGALKTWSRSGMLRNVLSQVGRPIYAADWNSDGSRIVYTFGENCVIMSLKNQVQPTKWKAHEGVVLCLAWSSAVDLIVTGGEDCRYRVFDSFGRPLYSSHQHNYPITSLAWNSDGELFAVGSFNVLRLCDRAGWSHSVERRQVGSIYQLSWSLDGTQLAAACATGQILVGTVVDRRLWWNNIEAVQVENRRIDLRDVMSEVAKERLEVKNRVTRLQLGYGQLVVSTTKQLYIFSAKNWNTPIICDLKDGNVTLILLCEKFFMLVDGGLAQVLNYEGRQQCTLRQNNGINMADHLTDRTAAISNDVCALKDKQQPNVIHLYETKTGKTAGDGKITHSVEVVEVALNQVGTLAERRIAFVDVNSDCYLGKINSYGALRRYEKLDSTISNIHFNNVTNMLAAFRERRVICWSMPSVVFTDRDLLAKTCITVENEDMGKSAFVVGFIGNGVTVRRSDGSLVIAYIPPFLGGLYKCFGKNEWDKALRMCRTIKEHYLWATLAGAAAINQNYRIAEIAYSELLEVEKVYYLGEISDETKKERRTASMALFNGNTRDAEASLIQSGDNFRAIMLNLSMFRFERALELALKHKMHVDTVLGYRKRYLEETGRKENDRNFLKHYADYEIDWQHIVEQVRHDMAKK</sequence>
<dbReference type="InterPro" id="IPR036322">
    <property type="entry name" value="WD40_repeat_dom_sf"/>
</dbReference>
<feature type="repeat" description="WD" evidence="4">
    <location>
        <begin position="187"/>
        <end position="219"/>
    </location>
</feature>
<dbReference type="PANTHER" id="PTHR24098">
    <property type="entry name" value="OUTER SEGMENT 5"/>
    <property type="match status" value="1"/>
</dbReference>
<organism evidence="7 8">
    <name type="scientific">Bursaphelenchus okinawaensis</name>
    <dbReference type="NCBI Taxonomy" id="465554"/>
    <lineage>
        <taxon>Eukaryota</taxon>
        <taxon>Metazoa</taxon>
        <taxon>Ecdysozoa</taxon>
        <taxon>Nematoda</taxon>
        <taxon>Chromadorea</taxon>
        <taxon>Rhabditida</taxon>
        <taxon>Tylenchina</taxon>
        <taxon>Tylenchomorpha</taxon>
        <taxon>Aphelenchoidea</taxon>
        <taxon>Aphelenchoididae</taxon>
        <taxon>Bursaphelenchus</taxon>
    </lineage>
</organism>
<keyword evidence="3" id="KW-0966">Cell projection</keyword>
<dbReference type="Proteomes" id="UP000614601">
    <property type="component" value="Unassembled WGS sequence"/>
</dbReference>
<dbReference type="GO" id="GO:0005929">
    <property type="term" value="C:cilium"/>
    <property type="evidence" value="ECO:0007669"/>
    <property type="project" value="UniProtKB-SubCell"/>
</dbReference>
<evidence type="ECO:0000256" key="3">
    <source>
        <dbReference type="ARBA" id="ARBA00023273"/>
    </source>
</evidence>
<accession>A0A811LRR8</accession>
<protein>
    <recommendedName>
        <fullName evidence="9">WD_REPEATS_REGION domain-containing protein</fullName>
    </recommendedName>
</protein>
<dbReference type="OrthoDB" id="408728at2759"/>
<evidence type="ECO:0000313" key="8">
    <source>
        <dbReference type="Proteomes" id="UP000614601"/>
    </source>
</evidence>
<dbReference type="Proteomes" id="UP000783686">
    <property type="component" value="Unassembled WGS sequence"/>
</dbReference>
<dbReference type="Gene3D" id="1.25.40.470">
    <property type="match status" value="1"/>
</dbReference>
<dbReference type="InterPro" id="IPR056456">
    <property type="entry name" value="Beta-prop_IFT80_2nd"/>
</dbReference>
<dbReference type="PROSITE" id="PS50082">
    <property type="entry name" value="WD_REPEATS_2"/>
    <property type="match status" value="2"/>
</dbReference>
<evidence type="ECO:0000256" key="4">
    <source>
        <dbReference type="PROSITE-ProRule" id="PRU00221"/>
    </source>
</evidence>
<keyword evidence="8" id="KW-1185">Reference proteome</keyword>
<dbReference type="Pfam" id="PF00400">
    <property type="entry name" value="WD40"/>
    <property type="match status" value="3"/>
</dbReference>
<dbReference type="EMBL" id="CAJFDH010000006">
    <property type="protein sequence ID" value="CAD5229738.1"/>
    <property type="molecule type" value="Genomic_DNA"/>
</dbReference>
<dbReference type="AlphaFoldDB" id="A0A811LRR8"/>
<evidence type="ECO:0000259" key="6">
    <source>
        <dbReference type="Pfam" id="PF23387"/>
    </source>
</evidence>
<gene>
    <name evidence="7" type="ORF">BOKJ2_LOCUS13785</name>
</gene>
<feature type="domain" description="IFT80 second beta-propeller" evidence="5">
    <location>
        <begin position="303"/>
        <end position="593"/>
    </location>
</feature>
<comment type="subcellular location">
    <subcellularLocation>
        <location evidence="1">Cell projection</location>
        <location evidence="1">Cilium</location>
    </subcellularLocation>
</comment>
<dbReference type="SUPFAM" id="SSF101898">
    <property type="entry name" value="NHL repeat"/>
    <property type="match status" value="1"/>
</dbReference>
<evidence type="ECO:0000256" key="1">
    <source>
        <dbReference type="ARBA" id="ARBA00004138"/>
    </source>
</evidence>